<feature type="transmembrane region" description="Helical" evidence="6">
    <location>
        <begin position="306"/>
        <end position="333"/>
    </location>
</feature>
<feature type="domain" description="ABC3 transporter permease C-terminal" evidence="7">
    <location>
        <begin position="263"/>
        <end position="377"/>
    </location>
</feature>
<dbReference type="InterPro" id="IPR003838">
    <property type="entry name" value="ABC3_permease_C"/>
</dbReference>
<feature type="transmembrane region" description="Helical" evidence="6">
    <location>
        <begin position="419"/>
        <end position="443"/>
    </location>
</feature>
<feature type="transmembrane region" description="Helical" evidence="6">
    <location>
        <begin position="29"/>
        <end position="50"/>
    </location>
</feature>
<evidence type="ECO:0000256" key="2">
    <source>
        <dbReference type="ARBA" id="ARBA00022475"/>
    </source>
</evidence>
<dbReference type="GO" id="GO:0005886">
    <property type="term" value="C:plasma membrane"/>
    <property type="evidence" value="ECO:0007669"/>
    <property type="project" value="UniProtKB-SubCell"/>
</dbReference>
<feature type="domain" description="ABC3 transporter permease C-terminal" evidence="7">
    <location>
        <begin position="723"/>
        <end position="831"/>
    </location>
</feature>
<evidence type="ECO:0000256" key="1">
    <source>
        <dbReference type="ARBA" id="ARBA00004651"/>
    </source>
</evidence>
<keyword evidence="2" id="KW-1003">Cell membrane</keyword>
<name>A0A1T4MXC1_9GAMM</name>
<sequence length="837" mass="91850">MSNTVTLATTNKRLFIVRWAWNEIRQGQLWLVTLALSLIIACVFALSALVSRVEAIIVDQGRSALTADRVLVSSQPVDLSPLKISVTDPVKISQQTRFGTMAFSDDGMQLVSVKAVDSNFPLRGDLSLQSTHTARLEHHVKPNQLWLAERLFSLLDVNIGDVLMLGDAELKISGRIAQDPELSFNPFSQMPTVFINQQDIEAVGGVQPGSRISYRYYFSGSNKSLDDIRQQLTLTPSQRWLTENDAGRSGDFIERAQQYLSLTLVLVVLMAAATLVLTCQHYAVTRKTAVAMMKSLGATKGFLWRWLLTQVGLVFVVAIVIGLTFGLGLEWLLRYPLQNILPEQLPTMGLAPFAISLLLALLIALPALGIPLSRLVQTAAINSVQISTRVSTTSRLAWLLLLFPMLAAIAWIGTNGLVWLVLFGMAGLLLVLACVGVVAIAFLQKLQFGAAYSLALSRVNRSKIKTATQLVALTCSLMLLAVIGLLRNELLADWKNTLPADAPNVFALNIAPKQQQSYLAALDKANLTRSQGYLVTRGRLVAINDQRFYAPLNETSADQAENNTEISNELNRKADDGSIDPALRRELNFTWAKTLPSHNVVTKGQWGKAEGVSVESGIAKRLNIHLGDKLAFTVGGLEFNATVNSIRDVEWRNMKPNFYFIFTPDVLQSFPATGLVSFRVSEQQNALLNTLASQYPTVGVLDLRMMATRIQGLLAQVSWSLTVLAGLGVVSGLLLIMTLLRLSISERQTEIQLYRTLGASRKRIAATLWFEYGIIALLAGVIAAVGAEFVVGLLVVKGFELPFTLHPLMWLGLPVLAIALVYLVSRSQINKLLLPLR</sequence>
<proteinExistence type="predicted"/>
<keyword evidence="3 6" id="KW-0812">Transmembrane</keyword>
<dbReference type="AlphaFoldDB" id="A0A1T4MXC1"/>
<dbReference type="RefSeq" id="WP_162841677.1">
    <property type="nucleotide sequence ID" value="NZ_AP024854.1"/>
</dbReference>
<feature type="transmembrane region" description="Helical" evidence="6">
    <location>
        <begin position="396"/>
        <end position="413"/>
    </location>
</feature>
<keyword evidence="4 6" id="KW-1133">Transmembrane helix</keyword>
<dbReference type="PANTHER" id="PTHR30287:SF1">
    <property type="entry name" value="INNER MEMBRANE PROTEIN"/>
    <property type="match status" value="1"/>
</dbReference>
<comment type="subcellular location">
    <subcellularLocation>
        <location evidence="1">Cell membrane</location>
        <topology evidence="1">Multi-pass membrane protein</topology>
    </subcellularLocation>
</comment>
<feature type="transmembrane region" description="Helical" evidence="6">
    <location>
        <begin position="719"/>
        <end position="740"/>
    </location>
</feature>
<reference evidence="8 9" key="1">
    <citation type="submission" date="2017-02" db="EMBL/GenBank/DDBJ databases">
        <authorList>
            <person name="Peterson S.W."/>
        </authorList>
    </citation>
    <scope>NUCLEOTIDE SEQUENCE [LARGE SCALE GENOMIC DNA]</scope>
    <source>
        <strain evidence="8 9">CECT 9189</strain>
    </source>
</reference>
<organism evidence="8 9">
    <name type="scientific">Photobacterium toruni</name>
    <dbReference type="NCBI Taxonomy" id="1935446"/>
    <lineage>
        <taxon>Bacteria</taxon>
        <taxon>Pseudomonadati</taxon>
        <taxon>Pseudomonadota</taxon>
        <taxon>Gammaproteobacteria</taxon>
        <taxon>Vibrionales</taxon>
        <taxon>Vibrionaceae</taxon>
        <taxon>Photobacterium</taxon>
    </lineage>
</organism>
<accession>A0A1T4MXC1</accession>
<keyword evidence="5 6" id="KW-0472">Membrane</keyword>
<evidence type="ECO:0000256" key="3">
    <source>
        <dbReference type="ARBA" id="ARBA00022692"/>
    </source>
</evidence>
<gene>
    <name evidence="8" type="ORF">CZ814_00551</name>
</gene>
<evidence type="ECO:0000313" key="8">
    <source>
        <dbReference type="EMBL" id="SJZ71435.1"/>
    </source>
</evidence>
<feature type="transmembrane region" description="Helical" evidence="6">
    <location>
        <begin position="808"/>
        <end position="825"/>
    </location>
</feature>
<protein>
    <submittedName>
        <fullName evidence="8">FtsX-like permease family protein</fullName>
    </submittedName>
</protein>
<dbReference type="PANTHER" id="PTHR30287">
    <property type="entry name" value="MEMBRANE COMPONENT OF PREDICTED ABC SUPERFAMILY METABOLITE UPTAKE TRANSPORTER"/>
    <property type="match status" value="1"/>
</dbReference>
<feature type="transmembrane region" description="Helical" evidence="6">
    <location>
        <begin position="259"/>
        <end position="285"/>
    </location>
</feature>
<evidence type="ECO:0000256" key="6">
    <source>
        <dbReference type="SAM" id="Phobius"/>
    </source>
</evidence>
<feature type="transmembrane region" description="Helical" evidence="6">
    <location>
        <begin position="353"/>
        <end position="376"/>
    </location>
</feature>
<evidence type="ECO:0000313" key="9">
    <source>
        <dbReference type="Proteomes" id="UP000191116"/>
    </source>
</evidence>
<dbReference type="Pfam" id="PF02687">
    <property type="entry name" value="FtsX"/>
    <property type="match status" value="2"/>
</dbReference>
<evidence type="ECO:0000259" key="7">
    <source>
        <dbReference type="Pfam" id="PF02687"/>
    </source>
</evidence>
<feature type="transmembrane region" description="Helical" evidence="6">
    <location>
        <begin position="464"/>
        <end position="486"/>
    </location>
</feature>
<dbReference type="InterPro" id="IPR038766">
    <property type="entry name" value="Membrane_comp_ABC_pdt"/>
</dbReference>
<dbReference type="EMBL" id="FUWP01000002">
    <property type="protein sequence ID" value="SJZ71435.1"/>
    <property type="molecule type" value="Genomic_DNA"/>
</dbReference>
<evidence type="ECO:0000256" key="4">
    <source>
        <dbReference type="ARBA" id="ARBA00022989"/>
    </source>
</evidence>
<evidence type="ECO:0000256" key="5">
    <source>
        <dbReference type="ARBA" id="ARBA00023136"/>
    </source>
</evidence>
<dbReference type="Proteomes" id="UP000191116">
    <property type="component" value="Unassembled WGS sequence"/>
</dbReference>
<feature type="transmembrane region" description="Helical" evidence="6">
    <location>
        <begin position="769"/>
        <end position="796"/>
    </location>
</feature>